<proteinExistence type="predicted"/>
<evidence type="ECO:0000313" key="4">
    <source>
        <dbReference type="Proteomes" id="UP001189429"/>
    </source>
</evidence>
<reference evidence="3" key="1">
    <citation type="submission" date="2023-10" db="EMBL/GenBank/DDBJ databases">
        <authorList>
            <person name="Chen Y."/>
            <person name="Shah S."/>
            <person name="Dougan E. K."/>
            <person name="Thang M."/>
            <person name="Chan C."/>
        </authorList>
    </citation>
    <scope>NUCLEOTIDE SEQUENCE [LARGE SCALE GENOMIC DNA]</scope>
</reference>
<name>A0ABN9VDE0_9DINO</name>
<sequence>MVRISRAAHLWARLRAAGACCREMGQQSDAGLLPVAWPLSRKHGVNEVALGPDRMRTLWLELEGGDWTGLSEDLRASLCARGGEAPDPAAEAPALPRMASLLRRLLWSGLAALGAVASLILLLSRAAGRGAGRAGEDSRGFELLFEGEVPQEDFAVHVGSVCFGPSEVIGGPGSSELGLAGHLLLEVVSDVDWSEARCLEWMADDSLLQPGEADRRGLAFHRPDASGPGLSGQEFGGGQGTDAAARRPLSSCRGPPGRPSSPPLDSPRNPRRNAPRERAGE</sequence>
<evidence type="ECO:0000256" key="1">
    <source>
        <dbReference type="SAM" id="MobiDB-lite"/>
    </source>
</evidence>
<keyword evidence="2" id="KW-0812">Transmembrane</keyword>
<gene>
    <name evidence="3" type="ORF">PCOR1329_LOCUS56305</name>
</gene>
<feature type="compositionally biased region" description="Pro residues" evidence="1">
    <location>
        <begin position="256"/>
        <end position="265"/>
    </location>
</feature>
<dbReference type="Proteomes" id="UP001189429">
    <property type="component" value="Unassembled WGS sequence"/>
</dbReference>
<keyword evidence="2" id="KW-0472">Membrane</keyword>
<feature type="region of interest" description="Disordered" evidence="1">
    <location>
        <begin position="218"/>
        <end position="281"/>
    </location>
</feature>
<keyword evidence="4" id="KW-1185">Reference proteome</keyword>
<feature type="transmembrane region" description="Helical" evidence="2">
    <location>
        <begin position="105"/>
        <end position="123"/>
    </location>
</feature>
<accession>A0ABN9VDE0</accession>
<keyword evidence="2" id="KW-1133">Transmembrane helix</keyword>
<feature type="compositionally biased region" description="Low complexity" evidence="1">
    <location>
        <begin position="246"/>
        <end position="255"/>
    </location>
</feature>
<comment type="caution">
    <text evidence="3">The sequence shown here is derived from an EMBL/GenBank/DDBJ whole genome shotgun (WGS) entry which is preliminary data.</text>
</comment>
<evidence type="ECO:0000313" key="3">
    <source>
        <dbReference type="EMBL" id="CAK0870112.1"/>
    </source>
</evidence>
<dbReference type="EMBL" id="CAUYUJ010016926">
    <property type="protein sequence ID" value="CAK0870112.1"/>
    <property type="molecule type" value="Genomic_DNA"/>
</dbReference>
<protein>
    <submittedName>
        <fullName evidence="3">Uncharacterized protein</fullName>
    </submittedName>
</protein>
<organism evidence="3 4">
    <name type="scientific">Prorocentrum cordatum</name>
    <dbReference type="NCBI Taxonomy" id="2364126"/>
    <lineage>
        <taxon>Eukaryota</taxon>
        <taxon>Sar</taxon>
        <taxon>Alveolata</taxon>
        <taxon>Dinophyceae</taxon>
        <taxon>Prorocentrales</taxon>
        <taxon>Prorocentraceae</taxon>
        <taxon>Prorocentrum</taxon>
    </lineage>
</organism>
<evidence type="ECO:0000256" key="2">
    <source>
        <dbReference type="SAM" id="Phobius"/>
    </source>
</evidence>